<evidence type="ECO:0000256" key="9">
    <source>
        <dbReference type="ARBA" id="ARBA00023212"/>
    </source>
</evidence>
<evidence type="ECO:0000256" key="8">
    <source>
        <dbReference type="ARBA" id="ARBA00023054"/>
    </source>
</evidence>
<dbReference type="Gene3D" id="2.130.10.10">
    <property type="entry name" value="YVTN repeat-like/Quinoprotein amine dehydrogenase"/>
    <property type="match status" value="1"/>
</dbReference>
<feature type="repeat" description="WD" evidence="12">
    <location>
        <begin position="311"/>
        <end position="336"/>
    </location>
</feature>
<keyword evidence="1 11" id="KW-0813">Transport</keyword>
<dbReference type="PROSITE" id="PS50082">
    <property type="entry name" value="WD_REPEATS_2"/>
    <property type="match status" value="6"/>
</dbReference>
<accession>A0A1X6MMZ5</accession>
<dbReference type="GO" id="GO:0005737">
    <property type="term" value="C:cytoplasm"/>
    <property type="evidence" value="ECO:0007669"/>
    <property type="project" value="UniProtKB-UniRule"/>
</dbReference>
<dbReference type="PANTHER" id="PTHR19879:SF9">
    <property type="entry name" value="TRANSCRIPTION INITIATION FACTOR TFIID SUBUNIT 5"/>
    <property type="match status" value="1"/>
</dbReference>
<dbReference type="SUPFAM" id="SSF109925">
    <property type="entry name" value="Lissencephaly-1 protein (Lis-1, PAF-AH alpha) N-terminal domain"/>
    <property type="match status" value="1"/>
</dbReference>
<dbReference type="InterPro" id="IPR001680">
    <property type="entry name" value="WD40_rpt"/>
</dbReference>
<dbReference type="Proteomes" id="UP000194127">
    <property type="component" value="Unassembled WGS sequence"/>
</dbReference>
<dbReference type="HAMAP" id="MF_03141">
    <property type="entry name" value="lis1"/>
    <property type="match status" value="1"/>
</dbReference>
<feature type="repeat" description="WD" evidence="12">
    <location>
        <begin position="104"/>
        <end position="145"/>
    </location>
</feature>
<evidence type="ECO:0000256" key="3">
    <source>
        <dbReference type="ARBA" id="ARBA00022574"/>
    </source>
</evidence>
<feature type="repeat" description="WD" evidence="12">
    <location>
        <begin position="234"/>
        <end position="275"/>
    </location>
</feature>
<evidence type="ECO:0000256" key="10">
    <source>
        <dbReference type="ARBA" id="ARBA00023306"/>
    </source>
</evidence>
<keyword evidence="9 11" id="KW-0206">Cytoskeleton</keyword>
<dbReference type="InterPro" id="IPR019775">
    <property type="entry name" value="WD40_repeat_CS"/>
</dbReference>
<keyword evidence="4 11" id="KW-0132">Cell division</keyword>
<evidence type="ECO:0000256" key="7">
    <source>
        <dbReference type="ARBA" id="ARBA00022776"/>
    </source>
</evidence>
<dbReference type="STRING" id="670580.A0A1X6MMZ5"/>
<name>A0A1X6MMZ5_9APHY</name>
<dbReference type="FunFam" id="2.130.10.10:FF:000342">
    <property type="entry name" value="Nuclear distribution protein PAC1"/>
    <property type="match status" value="1"/>
</dbReference>
<dbReference type="AlphaFoldDB" id="A0A1X6MMZ5"/>
<feature type="repeat" description="WD" evidence="12">
    <location>
        <begin position="146"/>
        <end position="178"/>
    </location>
</feature>
<dbReference type="PROSITE" id="PS50294">
    <property type="entry name" value="WD_REPEATS_REGION"/>
    <property type="match status" value="5"/>
</dbReference>
<keyword evidence="3 12" id="KW-0853">WD repeat</keyword>
<dbReference type="InterPro" id="IPR015943">
    <property type="entry name" value="WD40/YVTN_repeat-like_dom_sf"/>
</dbReference>
<dbReference type="GO" id="GO:0005874">
    <property type="term" value="C:microtubule"/>
    <property type="evidence" value="ECO:0007669"/>
    <property type="project" value="UniProtKB-KW"/>
</dbReference>
<dbReference type="InterPro" id="IPR056795">
    <property type="entry name" value="PAC1-like_LisH-like_dom"/>
</dbReference>
<dbReference type="GO" id="GO:0051012">
    <property type="term" value="P:microtubule sliding"/>
    <property type="evidence" value="ECO:0007669"/>
    <property type="project" value="UniProtKB-UniRule"/>
</dbReference>
<comment type="subcellular location">
    <subcellularLocation>
        <location evidence="11">Cytoplasm</location>
        <location evidence="11">Cytoskeleton</location>
    </subcellularLocation>
    <subcellularLocation>
        <location evidence="11">Cytoplasm</location>
        <location evidence="11">Cytoskeleton</location>
        <location evidence="11">Spindle pole</location>
    </subcellularLocation>
    <text evidence="11">Localizes to the plus ends of microtubules at the hyphal tip and the mitotic spindle poles.</text>
</comment>
<dbReference type="PROSITE" id="PS50896">
    <property type="entry name" value="LISH"/>
    <property type="match status" value="1"/>
</dbReference>
<evidence type="ECO:0000259" key="13">
    <source>
        <dbReference type="Pfam" id="PF24951"/>
    </source>
</evidence>
<dbReference type="SMART" id="SM00320">
    <property type="entry name" value="WD40"/>
    <property type="match status" value="7"/>
</dbReference>
<evidence type="ECO:0000256" key="11">
    <source>
        <dbReference type="HAMAP-Rule" id="MF_03141"/>
    </source>
</evidence>
<dbReference type="OrthoDB" id="10264588at2759"/>
<comment type="domain">
    <text evidence="11">Dimerization mediated by the LisH domain may be required to activate dynein.</text>
</comment>
<sequence length="438" mass="48382">MSILSERQKDDLNKSIAEYLYAQDLTEIADSLCARLSLDYKSEPNSKYAGLLEKKWVSVIRLQKKLIESENRYTALQEDIAAGPARRRDAQVDWLPTAPARYTLTSHRAPITRVAFHPTFSLLASASEDTTVKIWDWETGSFERTLKGHTREVWGVDFDSKGSFLATCSSDLSIKVWDTQQWDNAGYSGKTLRGHEHTVSTVKFLPGDDLIASASRDKTIRIWEVATTFCIRMITGHEDWVRMTVPSTDGTLLGSCSSDNTARVWDPTSGVMKMEFRGHGHIVEVIAFAPLASYAAIRELAGLKAATKAPGAYIATGSRDKTVKIWDVHSGQELRTLSGHNDWIRGLVFHPSGKHLLSASDDKTIRVWELSTGRCMKVVEAHSHFITCLAWGPPVQAGGDIKAASGSGNLRGTGADTERRMNVLATGSVDQTVCVWLP</sequence>
<keyword evidence="2 11" id="KW-0963">Cytoplasm</keyword>
<dbReference type="InterPro" id="IPR037190">
    <property type="entry name" value="LIS1_N"/>
</dbReference>
<dbReference type="EMBL" id="KZ110607">
    <property type="protein sequence ID" value="OSX57807.1"/>
    <property type="molecule type" value="Genomic_DNA"/>
</dbReference>
<protein>
    <recommendedName>
        <fullName evidence="11">Nuclear distribution protein PAC1</fullName>
    </recommendedName>
    <alternativeName>
        <fullName evidence="11">Lissencephaly-1 homolog</fullName>
        <shortName evidence="11">LIS-1</shortName>
    </alternativeName>
    <alternativeName>
        <fullName evidence="11">nudF homolog</fullName>
    </alternativeName>
</protein>
<comment type="similarity">
    <text evidence="11">Belongs to the WD repeat LIS1/nudF family.</text>
</comment>
<evidence type="ECO:0000256" key="12">
    <source>
        <dbReference type="PROSITE-ProRule" id="PRU00221"/>
    </source>
</evidence>
<keyword evidence="7 11" id="KW-0498">Mitosis</keyword>
<evidence type="ECO:0000313" key="14">
    <source>
        <dbReference type="EMBL" id="OSX57807.1"/>
    </source>
</evidence>
<keyword evidence="6" id="KW-0677">Repeat</keyword>
<organism evidence="14 15">
    <name type="scientific">Postia placenta MAD-698-R-SB12</name>
    <dbReference type="NCBI Taxonomy" id="670580"/>
    <lineage>
        <taxon>Eukaryota</taxon>
        <taxon>Fungi</taxon>
        <taxon>Dikarya</taxon>
        <taxon>Basidiomycota</taxon>
        <taxon>Agaricomycotina</taxon>
        <taxon>Agaricomycetes</taxon>
        <taxon>Polyporales</taxon>
        <taxon>Adustoporiaceae</taxon>
        <taxon>Rhodonia</taxon>
    </lineage>
</organism>
<dbReference type="GO" id="GO:0000922">
    <property type="term" value="C:spindle pole"/>
    <property type="evidence" value="ECO:0007669"/>
    <property type="project" value="UniProtKB-SubCell"/>
</dbReference>
<comment type="subunit">
    <text evidence="11">Self-associates. Interacts with NDL1 and dynein.</text>
</comment>
<evidence type="ECO:0000256" key="2">
    <source>
        <dbReference type="ARBA" id="ARBA00022490"/>
    </source>
</evidence>
<dbReference type="PRINTS" id="PR00320">
    <property type="entry name" value="GPROTEINBRPT"/>
</dbReference>
<dbReference type="CDD" id="cd00200">
    <property type="entry name" value="WD40"/>
    <property type="match status" value="1"/>
</dbReference>
<dbReference type="Pfam" id="PF00400">
    <property type="entry name" value="WD40"/>
    <property type="match status" value="7"/>
</dbReference>
<dbReference type="PIRSF" id="PIRSF037647">
    <property type="entry name" value="Dynein_regulator_Lis1"/>
    <property type="match status" value="1"/>
</dbReference>
<keyword evidence="8 11" id="KW-0175">Coiled coil</keyword>
<dbReference type="InterPro" id="IPR017252">
    <property type="entry name" value="Dynein_regulator_LIS1"/>
</dbReference>
<evidence type="ECO:0000256" key="4">
    <source>
        <dbReference type="ARBA" id="ARBA00022618"/>
    </source>
</evidence>
<keyword evidence="10 11" id="KW-0131">Cell cycle</keyword>
<keyword evidence="5 11" id="KW-0493">Microtubule</keyword>
<dbReference type="Pfam" id="PF24951">
    <property type="entry name" value="LisH_PAC1"/>
    <property type="match status" value="1"/>
</dbReference>
<keyword evidence="15" id="KW-1185">Reference proteome</keyword>
<comment type="function">
    <text evidence="11">Positively regulates the activity of the minus-end directed microtubule motor protein dynein. May enhance dynein-mediated microtubule sliding by targeting dynein to the microtubule plus end. Required for nuclear migration during vegetative growth as well as development. Required for retrograde early endosome (EE) transport from the hyphal tip. Required for localization of dynein to the mitotic spindle poles. Recruits additional proteins to the dynein complex at SPBs.</text>
</comment>
<dbReference type="GO" id="GO:0051301">
    <property type="term" value="P:cell division"/>
    <property type="evidence" value="ECO:0007669"/>
    <property type="project" value="UniProtKB-KW"/>
</dbReference>
<feature type="domain" description="PAC1-like LisH-like dimerisation" evidence="13">
    <location>
        <begin position="6"/>
        <end position="40"/>
    </location>
</feature>
<dbReference type="PANTHER" id="PTHR19879">
    <property type="entry name" value="TRANSCRIPTION INITIATION FACTOR TFIID"/>
    <property type="match status" value="1"/>
</dbReference>
<dbReference type="InterPro" id="IPR020472">
    <property type="entry name" value="WD40_PAC1"/>
</dbReference>
<gene>
    <name evidence="11" type="primary">PAC1</name>
    <name evidence="11" type="synonym">LIS1</name>
    <name evidence="14" type="ORF">POSPLADRAFT_1049997</name>
</gene>
<evidence type="ECO:0000313" key="15">
    <source>
        <dbReference type="Proteomes" id="UP000194127"/>
    </source>
</evidence>
<dbReference type="SMR" id="A0A1X6MMZ5"/>
<dbReference type="InterPro" id="IPR006594">
    <property type="entry name" value="LisH"/>
</dbReference>
<reference evidence="14 15" key="1">
    <citation type="submission" date="2017-04" db="EMBL/GenBank/DDBJ databases">
        <title>Genome Sequence of the Model Brown-Rot Fungus Postia placenta SB12.</title>
        <authorList>
            <consortium name="DOE Joint Genome Institute"/>
            <person name="Gaskell J."/>
            <person name="Kersten P."/>
            <person name="Larrondo L.F."/>
            <person name="Canessa P."/>
            <person name="Martinez D."/>
            <person name="Hibbett D."/>
            <person name="Schmoll M."/>
            <person name="Kubicek C.P."/>
            <person name="Martinez A.T."/>
            <person name="Yadav J."/>
            <person name="Master E."/>
            <person name="Magnuson J.K."/>
            <person name="James T."/>
            <person name="Yaver D."/>
            <person name="Berka R."/>
            <person name="Labutti K."/>
            <person name="Lipzen A."/>
            <person name="Aerts A."/>
            <person name="Barry K."/>
            <person name="Henrissat B."/>
            <person name="Blanchette R."/>
            <person name="Grigoriev I."/>
            <person name="Cullen D."/>
        </authorList>
    </citation>
    <scope>NUCLEOTIDE SEQUENCE [LARGE SCALE GENOMIC DNA]</scope>
    <source>
        <strain evidence="14 15">MAD-698-R-SB12</strain>
    </source>
</reference>
<evidence type="ECO:0000256" key="6">
    <source>
        <dbReference type="ARBA" id="ARBA00022737"/>
    </source>
</evidence>
<evidence type="ECO:0000256" key="1">
    <source>
        <dbReference type="ARBA" id="ARBA00022448"/>
    </source>
</evidence>
<proteinExistence type="inferred from homology"/>
<dbReference type="GO" id="GO:0000132">
    <property type="term" value="P:establishment of mitotic spindle orientation"/>
    <property type="evidence" value="ECO:0007669"/>
    <property type="project" value="UniProtKB-UniRule"/>
</dbReference>
<evidence type="ECO:0000256" key="5">
    <source>
        <dbReference type="ARBA" id="ARBA00022701"/>
    </source>
</evidence>
<dbReference type="InterPro" id="IPR036322">
    <property type="entry name" value="WD40_repeat_dom_sf"/>
</dbReference>
<dbReference type="GO" id="GO:0070840">
    <property type="term" value="F:dynein complex binding"/>
    <property type="evidence" value="ECO:0007669"/>
    <property type="project" value="UniProtKB-UniRule"/>
</dbReference>
<dbReference type="PROSITE" id="PS00678">
    <property type="entry name" value="WD_REPEATS_1"/>
    <property type="match status" value="3"/>
</dbReference>
<feature type="repeat" description="WD" evidence="12">
    <location>
        <begin position="337"/>
        <end position="378"/>
    </location>
</feature>
<feature type="repeat" description="WD" evidence="12">
    <location>
        <begin position="192"/>
        <end position="233"/>
    </location>
</feature>
<dbReference type="GO" id="GO:0005875">
    <property type="term" value="C:microtubule associated complex"/>
    <property type="evidence" value="ECO:0007669"/>
    <property type="project" value="UniProtKB-UniRule"/>
</dbReference>
<dbReference type="Gene3D" id="1.20.960.30">
    <property type="match status" value="1"/>
</dbReference>
<dbReference type="SUPFAM" id="SSF50978">
    <property type="entry name" value="WD40 repeat-like"/>
    <property type="match status" value="1"/>
</dbReference>